<accession>A0A401PHG2</accession>
<dbReference type="EMBL" id="BFAA01000495">
    <property type="protein sequence ID" value="GCB72575.1"/>
    <property type="molecule type" value="Genomic_DNA"/>
</dbReference>
<feature type="domain" description="Cadherin" evidence="10">
    <location>
        <begin position="1952"/>
        <end position="2054"/>
    </location>
</feature>
<keyword evidence="2 8" id="KW-0812">Transmembrane</keyword>
<evidence type="ECO:0008006" key="14">
    <source>
        <dbReference type="Google" id="ProtNLM"/>
    </source>
</evidence>
<feature type="domain" description="Cadherin" evidence="10">
    <location>
        <begin position="1850"/>
        <end position="1950"/>
    </location>
</feature>
<feature type="domain" description="Cadherin" evidence="10">
    <location>
        <begin position="449"/>
        <end position="553"/>
    </location>
</feature>
<feature type="transmembrane region" description="Helical" evidence="8">
    <location>
        <begin position="2415"/>
        <end position="2439"/>
    </location>
</feature>
<feature type="domain" description="Cadherin" evidence="10">
    <location>
        <begin position="1735"/>
        <end position="1840"/>
    </location>
</feature>
<evidence type="ECO:0000259" key="10">
    <source>
        <dbReference type="PROSITE" id="PS50268"/>
    </source>
</evidence>
<comment type="subcellular location">
    <subcellularLocation>
        <location evidence="1">Membrane</location>
    </subcellularLocation>
</comment>
<feature type="domain" description="Cadherin" evidence="10">
    <location>
        <begin position="2292"/>
        <end position="2392"/>
    </location>
</feature>
<feature type="signal peptide" evidence="9">
    <location>
        <begin position="1"/>
        <end position="19"/>
    </location>
</feature>
<dbReference type="InterPro" id="IPR003410">
    <property type="entry name" value="HYR_dom"/>
</dbReference>
<evidence type="ECO:0000256" key="3">
    <source>
        <dbReference type="ARBA" id="ARBA00022737"/>
    </source>
</evidence>
<dbReference type="PROSITE" id="PS00232">
    <property type="entry name" value="CADHERIN_1"/>
    <property type="match status" value="1"/>
</dbReference>
<feature type="domain" description="Cadherin" evidence="10">
    <location>
        <begin position="877"/>
        <end position="980"/>
    </location>
</feature>
<evidence type="ECO:0000256" key="6">
    <source>
        <dbReference type="ARBA" id="ARBA00023136"/>
    </source>
</evidence>
<dbReference type="STRING" id="75743.A0A401PHG2"/>
<feature type="domain" description="HYR" evidence="11">
    <location>
        <begin position="1071"/>
        <end position="1175"/>
    </location>
</feature>
<evidence type="ECO:0000256" key="5">
    <source>
        <dbReference type="ARBA" id="ARBA00022989"/>
    </source>
</evidence>
<evidence type="ECO:0000256" key="1">
    <source>
        <dbReference type="ARBA" id="ARBA00004370"/>
    </source>
</evidence>
<dbReference type="InterPro" id="IPR002126">
    <property type="entry name" value="Cadherin-like_dom"/>
</dbReference>
<evidence type="ECO:0000256" key="9">
    <source>
        <dbReference type="SAM" id="SignalP"/>
    </source>
</evidence>
<evidence type="ECO:0000256" key="7">
    <source>
        <dbReference type="PROSITE-ProRule" id="PRU00043"/>
    </source>
</evidence>
<feature type="domain" description="Cadherin" evidence="10">
    <location>
        <begin position="1090"/>
        <end position="1194"/>
    </location>
</feature>
<protein>
    <recommendedName>
        <fullName evidence="14">Protocadherin Fat 4</fullName>
    </recommendedName>
</protein>
<feature type="domain" description="Cadherin" evidence="10">
    <location>
        <begin position="339"/>
        <end position="437"/>
    </location>
</feature>
<organism evidence="12 13">
    <name type="scientific">Scyliorhinus torazame</name>
    <name type="common">Cloudy catshark</name>
    <name type="synonym">Catulus torazame</name>
    <dbReference type="NCBI Taxonomy" id="75743"/>
    <lineage>
        <taxon>Eukaryota</taxon>
        <taxon>Metazoa</taxon>
        <taxon>Chordata</taxon>
        <taxon>Craniata</taxon>
        <taxon>Vertebrata</taxon>
        <taxon>Chondrichthyes</taxon>
        <taxon>Elasmobranchii</taxon>
        <taxon>Galeomorphii</taxon>
        <taxon>Galeoidea</taxon>
        <taxon>Carcharhiniformes</taxon>
        <taxon>Scyliorhinidae</taxon>
        <taxon>Scyliorhinus</taxon>
    </lineage>
</organism>
<dbReference type="GO" id="GO:0005886">
    <property type="term" value="C:plasma membrane"/>
    <property type="evidence" value="ECO:0007669"/>
    <property type="project" value="UniProtKB-SubCell"/>
</dbReference>
<dbReference type="GO" id="GO:0007156">
    <property type="term" value="P:homophilic cell adhesion via plasma membrane adhesion molecules"/>
    <property type="evidence" value="ECO:0007669"/>
    <property type="project" value="InterPro"/>
</dbReference>
<evidence type="ECO:0000256" key="2">
    <source>
        <dbReference type="ARBA" id="ARBA00022692"/>
    </source>
</evidence>
<comment type="caution">
    <text evidence="12">The sequence shown here is derived from an EMBL/GenBank/DDBJ whole genome shotgun (WGS) entry which is preliminary data.</text>
</comment>
<feature type="domain" description="Cadherin" evidence="10">
    <location>
        <begin position="228"/>
        <end position="333"/>
    </location>
</feature>
<keyword evidence="3" id="KW-0677">Repeat</keyword>
<dbReference type="InterPro" id="IPR020894">
    <property type="entry name" value="Cadherin_CS"/>
</dbReference>
<gene>
    <name evidence="12" type="ORF">scyTo_0002070</name>
</gene>
<feature type="domain" description="Cadherin" evidence="10">
    <location>
        <begin position="547"/>
        <end position="651"/>
    </location>
</feature>
<dbReference type="PANTHER" id="PTHR24026:SF126">
    <property type="entry name" value="PROTOCADHERIN FAT 4"/>
    <property type="match status" value="1"/>
</dbReference>
<feature type="chain" id="PRO_5019566032" description="Protocadherin Fat 4" evidence="9">
    <location>
        <begin position="20"/>
        <end position="2492"/>
    </location>
</feature>
<feature type="domain" description="Cadherin" evidence="10">
    <location>
        <begin position="761"/>
        <end position="865"/>
    </location>
</feature>
<dbReference type="OMA" id="NEDPVCD"/>
<evidence type="ECO:0000259" key="11">
    <source>
        <dbReference type="PROSITE" id="PS50825"/>
    </source>
</evidence>
<feature type="domain" description="Cadherin" evidence="10">
    <location>
        <begin position="23"/>
        <end position="128"/>
    </location>
</feature>
<dbReference type="Pfam" id="PF00028">
    <property type="entry name" value="Cadherin"/>
    <property type="match status" value="12"/>
</dbReference>
<feature type="domain" description="Cadherin" evidence="10">
    <location>
        <begin position="1401"/>
        <end position="1513"/>
    </location>
</feature>
<dbReference type="Gene3D" id="2.60.40.60">
    <property type="entry name" value="Cadherins"/>
    <property type="match status" value="22"/>
</dbReference>
<sequence length="2492" mass="266707">MNILITAVLILQGVWTISAATVSFPSNPVTLLEGEPIGSVVTTTSDDFGATEFIILGGNPNFDIENATGIIKTIVDFNYEGYIPKSYILVVQAVNGSHSASQSLTISLTDVDELPECTAVVNGTGPSVTMSETNNNGEFVYAFSASDPENASVNYTILPISTSGTLTLFAIDTVGVISTISAVDYEASDQRKRYHAVVSVSDPAGNTCTGTVTIHIADVNDEVPVISQCPSSPVSVDEELPVGTIVAFISASDNDTNDSLTFSFAIPELDFQIQQDGNNIWIVTNSTLDYDSASETSYQLNIIVTDLASHSASCNLNVSLNPVNEAPVCDPQFVAGPSVSIAENVVIGASVYKITASDPDTNLLQYSLLSSSSTNTTTQFNLDNLGLITTAAHLNFENGDMLFYAVVSVNDTGSPSLACTGTVTITVTDVNDEVPIFSFCPSTTLTPDEEVAAGTTLTTLSASDSDRNDNLTFSFAVNEPSFEIHQGVDTAIITNAFVLDSDNVSVTSFYTLYVVVTDLGGNSAMCILNVSLVAINEDPECDAIFTAGTGPSVTIPETIAIGASVYKITASDPDGNILQYSFLPRTSTNTTARFTLDNVGLITAAADLNFENGDMLFYAVVSVNDTGSPSLACTGTVTITVTDVNDEVPIFSFCPSTTLTPDEEVAAGTTLITLSASDGDSGDNLTFSFAVNEPSFEIHKAGDTAVITNAFVLDSENDSVATFYTLYVVVTDLGGNTAMCNLNVSLVPINEDPVCDAVFTAGTGPSVTIPETIAIGASVYKITASDPDGDTLQYSLLSDSSTNTTARFNLDHLGLITTAADLNFENGDMLFYAVVSVNDTGSPSLACTGTVTITVTDVNDEVPIFSFCPSTTLTPDEEVAAGTTLITLSASDGDSGDNLTFSFAVNEPSFEIHKGGDTAIITNAFVLDSDNVSVAFYTLYVVVTDLVGNTAMCILNVSLVDINEDPVCDAVFTSGTGPSVTIPETIAIGTSVYKITASDPEGDYLQYSLLSDSSTNTTARFNLDHLGLITTAADLNFENGDMLFYAVVSVNDTGSPSLACTGTVTITVTDVNDEVPIFSSCPSTTLTPNEEVAAGTTLITLSATDGDDNENLTFSFAVNEPSFEISQGVDAAIITNAFVLDSENDSVATFYTLYVVVTDLGGNTAMCNLNVSLVPINEDPVCDAVFTAGTGPSVTIPETIAIGASVYKITASDPDGDIVQYSLLPRSSANTTARFNLDSLGLITTAADLNFEDGDMLFYAVVSVNDTGSPSLTCTGTVTITVTDVNDEVPIFSFCPSTTLTLIEEVAAGTTLITLSASDDDDNEILTFSFAGNEPSFEIVQSGNNAIISNTFALDYDNVSIARFYTLNVDVTDLGGNIATCNVNVSLNPINEDPVCDAAFVAGTASLDINETHDVLTAVYQVPVTDLDFDDSLTFDIISQASGPVTGGDFFSINSATGIVYRNSSTSLDYDSGYHVFVLDITVKDKGIPAPQKSCEGTLTINIIDENDEVPVVSFSPANPINVTDDDLNGTVVVQMDATDRDSGDTVTFKFASSSDDFSIDPVTGTITTRKVLDYDDISTIRSYVLQVFAIDKGFNTVTVTLTILLQPVNEPPVCTPPQFAIGTASVDIEENYSNLKSIYQVTATDPDIGDSMTFSIVSQESDPVTGGNLFNIDPATGIVFRNSTTVIDYDNTYHLFTLKIVVNDQGNPAPQLSCKGTLMIIVNDLNDEAPIFIPVPSDTIHAEEEIIIGTLLVKVEAADLDENDDVFYEFIDPQPLFSLDVDSGDITLQKRLDFDSPDVAKVHLLTIRAYDNNRTHSATYTLTVSVDNVDEAPVCDPAFTVGAGVSLVIPENLPTSASVYQILAADPDANDSIRYSITDETTGTTQFFTLDANSGLISRSSISPLDYEDGLTRFQMKIVVAESGKSSPKSCTGSITIQLENLNDESPQFMAISPNPLTINESLPRGTLLIKVNATDKDVDDVTYYEFVKTYAGFLIEEDTGEIKVAYSLDYDDPNTLTSPILEIRAYDSDRVHSSTATLTVHIADINDNPPQCSRYLYIIELAETSPEGTPVVSLNCWDNDRTAANNILLYTMILDTYSTERFNISNNEITVGYSLLQYDDSSFAAVNFQHIIFVKVADNGIPQLTSTSTVIVKVTPVNERTPFSETRAFNIFEDSPIGALVGTAAFTDTDLPDNNVKYSIVGGNTDVPPKFYIEPDSGRIRLLNILDRETQDIYTLTVRAVDINNDLQIDPFRQRSGSAIVTVNVMNVNDEPPVCDPEYYEKTIYSTITSSIIQLQCSDKDSPDHELSYSIVGANTDNLFELQRPDNNPAKVASTQRFQFDVFQGIEHPREYTLLIQVTDEFGGDKHQQLTSTVTAVIHVVPWTTTQPTTTTSTEFTTHVLTLTSFYWSPEKWFTAVLTLAGAVAAVLVSGIAWVCYQRTQSVTNQPRSILRQSLPPDEVAFDGQARDPVSGNWYMYNSETGQRKWLSDG</sequence>
<evidence type="ECO:0000313" key="13">
    <source>
        <dbReference type="Proteomes" id="UP000288216"/>
    </source>
</evidence>
<feature type="domain" description="Cadherin" evidence="10">
    <location>
        <begin position="1515"/>
        <end position="1620"/>
    </location>
</feature>
<dbReference type="Proteomes" id="UP000288216">
    <property type="component" value="Unassembled WGS sequence"/>
</dbReference>
<evidence type="ECO:0000256" key="8">
    <source>
        <dbReference type="SAM" id="Phobius"/>
    </source>
</evidence>
<evidence type="ECO:0000256" key="4">
    <source>
        <dbReference type="ARBA" id="ARBA00022837"/>
    </source>
</evidence>
<feature type="domain" description="HYR" evidence="11">
    <location>
        <begin position="858"/>
        <end position="961"/>
    </location>
</feature>
<feature type="domain" description="Cadherin" evidence="10">
    <location>
        <begin position="2055"/>
        <end position="2166"/>
    </location>
</feature>
<dbReference type="PRINTS" id="PR00205">
    <property type="entry name" value="CADHERIN"/>
</dbReference>
<feature type="domain" description="Cadherin" evidence="10">
    <location>
        <begin position="122"/>
        <end position="226"/>
    </location>
</feature>
<keyword evidence="6 8" id="KW-0472">Membrane</keyword>
<feature type="domain" description="Cadherin" evidence="10">
    <location>
        <begin position="1188"/>
        <end position="1292"/>
    </location>
</feature>
<keyword evidence="5 8" id="KW-1133">Transmembrane helix</keyword>
<dbReference type="CDD" id="cd11304">
    <property type="entry name" value="Cadherin_repeat"/>
    <property type="match status" value="22"/>
</dbReference>
<feature type="domain" description="HYR" evidence="11">
    <location>
        <begin position="644"/>
        <end position="748"/>
    </location>
</feature>
<feature type="domain" description="Cadherin" evidence="10">
    <location>
        <begin position="2165"/>
        <end position="2277"/>
    </location>
</feature>
<dbReference type="PROSITE" id="PS50268">
    <property type="entry name" value="CADHERIN_2"/>
    <property type="match status" value="22"/>
</dbReference>
<reference evidence="12 13" key="1">
    <citation type="journal article" date="2018" name="Nat. Ecol. Evol.">
        <title>Shark genomes provide insights into elasmobranch evolution and the origin of vertebrates.</title>
        <authorList>
            <person name="Hara Y"/>
            <person name="Yamaguchi K"/>
            <person name="Onimaru K"/>
            <person name="Kadota M"/>
            <person name="Koyanagi M"/>
            <person name="Keeley SD"/>
            <person name="Tatsumi K"/>
            <person name="Tanaka K"/>
            <person name="Motone F"/>
            <person name="Kageyama Y"/>
            <person name="Nozu R"/>
            <person name="Adachi N"/>
            <person name="Nishimura O"/>
            <person name="Nakagawa R"/>
            <person name="Tanegashima C"/>
            <person name="Kiyatake I"/>
            <person name="Matsumoto R"/>
            <person name="Murakumo K"/>
            <person name="Nishida K"/>
            <person name="Terakita A"/>
            <person name="Kuratani S"/>
            <person name="Sato K"/>
            <person name="Hyodo S Kuraku.S."/>
        </authorList>
    </citation>
    <scope>NUCLEOTIDE SEQUENCE [LARGE SCALE GENOMIC DNA]</scope>
</reference>
<dbReference type="PROSITE" id="PS50825">
    <property type="entry name" value="HYR"/>
    <property type="match status" value="3"/>
</dbReference>
<name>A0A401PHG2_SCYTO</name>
<proteinExistence type="predicted"/>
<dbReference type="SMART" id="SM00112">
    <property type="entry name" value="CA"/>
    <property type="match status" value="22"/>
</dbReference>
<feature type="domain" description="Cadherin" evidence="10">
    <location>
        <begin position="663"/>
        <end position="767"/>
    </location>
</feature>
<keyword evidence="13" id="KW-1185">Reference proteome</keyword>
<dbReference type="PANTHER" id="PTHR24026">
    <property type="entry name" value="FAT ATYPICAL CADHERIN-RELATED"/>
    <property type="match status" value="1"/>
</dbReference>
<feature type="domain" description="Cadherin" evidence="10">
    <location>
        <begin position="1294"/>
        <end position="1396"/>
    </location>
</feature>
<feature type="domain" description="Cadherin" evidence="10">
    <location>
        <begin position="974"/>
        <end position="1078"/>
    </location>
</feature>
<feature type="domain" description="Cadherin" evidence="10">
    <location>
        <begin position="1621"/>
        <end position="1733"/>
    </location>
</feature>
<keyword evidence="9" id="KW-0732">Signal</keyword>
<evidence type="ECO:0000313" key="12">
    <source>
        <dbReference type="EMBL" id="GCB72575.1"/>
    </source>
</evidence>
<keyword evidence="4 7" id="KW-0106">Calcium</keyword>
<dbReference type="GO" id="GO:0005509">
    <property type="term" value="F:calcium ion binding"/>
    <property type="evidence" value="ECO:0007669"/>
    <property type="project" value="UniProtKB-UniRule"/>
</dbReference>
<dbReference type="InterPro" id="IPR015919">
    <property type="entry name" value="Cadherin-like_sf"/>
</dbReference>
<dbReference type="OrthoDB" id="9949162at2759"/>
<dbReference type="SUPFAM" id="SSF49313">
    <property type="entry name" value="Cadherin-like"/>
    <property type="match status" value="22"/>
</dbReference>